<name>A0A9P8WBH2_9HYPO</name>
<protein>
    <submittedName>
        <fullName evidence="3">Uncharacterized protein</fullName>
    </submittedName>
</protein>
<dbReference type="EMBL" id="JAGPYM010000007">
    <property type="protein sequence ID" value="KAH6892480.1"/>
    <property type="molecule type" value="Genomic_DNA"/>
</dbReference>
<keyword evidence="2" id="KW-1133">Transmembrane helix</keyword>
<feature type="transmembrane region" description="Helical" evidence="2">
    <location>
        <begin position="145"/>
        <end position="169"/>
    </location>
</feature>
<reference evidence="3 4" key="1">
    <citation type="journal article" date="2021" name="Nat. Commun.">
        <title>Genetic determinants of endophytism in the Arabidopsis root mycobiome.</title>
        <authorList>
            <person name="Mesny F."/>
            <person name="Miyauchi S."/>
            <person name="Thiergart T."/>
            <person name="Pickel B."/>
            <person name="Atanasova L."/>
            <person name="Karlsson M."/>
            <person name="Huettel B."/>
            <person name="Barry K.W."/>
            <person name="Haridas S."/>
            <person name="Chen C."/>
            <person name="Bauer D."/>
            <person name="Andreopoulos W."/>
            <person name="Pangilinan J."/>
            <person name="LaButti K."/>
            <person name="Riley R."/>
            <person name="Lipzen A."/>
            <person name="Clum A."/>
            <person name="Drula E."/>
            <person name="Henrissat B."/>
            <person name="Kohler A."/>
            <person name="Grigoriev I.V."/>
            <person name="Martin F.M."/>
            <person name="Hacquard S."/>
        </authorList>
    </citation>
    <scope>NUCLEOTIDE SEQUENCE [LARGE SCALE GENOMIC DNA]</scope>
    <source>
        <strain evidence="3 4">MPI-CAGE-CH-0241</strain>
    </source>
</reference>
<sequence>MAKTELAEHAYPLLAINPPGTDNTCREPQPDGSTESGGSTTVVSNWGTGWKTTSVMILFYVLAMATAGLHLGMFLTLDGRQTNDKRVPRQTYVAAMSTLLVNVFGTSLGISLGVAFTQYLWHLFRTRPMTVGIIEDLLGMRKDPLLLLTCATWAAAPIACASALAILLLTVAKVFPPGALTVVTKDLVTTRDTVVPIFTANYTGNGTLTDLDAHSLCENSARNSQWTCITLHPAARRISHATLSTGDVLSSSSPCGPNCTYSVAFEGPHFQCTKKAIIEIGNRIETNEKTEDGALKYYSAGFQEGFVKEPTITKWPDPKPEDILYPNFVINVSSPFGYLTDAPYGWIVNTTRLECQPGIVTYELHVSFENGVRNLSLSRRGDVRSLSELFLPSVSPPASDTEDSYRWNTKEYNNLKAVNVYAIITAMVQPLTGVLPMWAATPSKAIETITLSNGTTVTYNPDGERYFHFAGTTSLEAKNGTIVTSTYLNTNRDNMSVKAEPEIEVSADLLNEALANVTMSIFSTLSLWNTTVKATRATSRNFYSFSNPIYLFVPYGVSLIVALPFLVLGIVALCQNGVPAMEGGWLQILMTTTASQKLNKAAAGGCLGGEDNIPKALKKMRVRFGELVKSEENGSERESGAEPRVHRAGFGLADEIIPLKKRGRYGVVPE</sequence>
<evidence type="ECO:0000313" key="4">
    <source>
        <dbReference type="Proteomes" id="UP000777438"/>
    </source>
</evidence>
<comment type="caution">
    <text evidence="3">The sequence shown here is derived from an EMBL/GenBank/DDBJ whole genome shotgun (WGS) entry which is preliminary data.</text>
</comment>
<dbReference type="OrthoDB" id="5322539at2759"/>
<feature type="transmembrane region" description="Helical" evidence="2">
    <location>
        <begin position="549"/>
        <end position="573"/>
    </location>
</feature>
<keyword evidence="2" id="KW-0472">Membrane</keyword>
<proteinExistence type="predicted"/>
<accession>A0A9P8WBH2</accession>
<dbReference type="AlphaFoldDB" id="A0A9P8WBH2"/>
<evidence type="ECO:0000313" key="3">
    <source>
        <dbReference type="EMBL" id="KAH6892480.1"/>
    </source>
</evidence>
<evidence type="ECO:0000256" key="1">
    <source>
        <dbReference type="SAM" id="MobiDB-lite"/>
    </source>
</evidence>
<feature type="region of interest" description="Disordered" evidence="1">
    <location>
        <begin position="14"/>
        <end position="40"/>
    </location>
</feature>
<keyword evidence="2" id="KW-0812">Transmembrane</keyword>
<dbReference type="PANTHER" id="PTHR35041:SF6">
    <property type="entry name" value="FORMYLMETHIONINE DEFORMYLASE-LIKE PROTEIN-RELATED"/>
    <property type="match status" value="1"/>
</dbReference>
<dbReference type="PANTHER" id="PTHR35041">
    <property type="entry name" value="MEDIATOR OF RNA POLYMERASE II TRANSCRIPTION SUBUNIT 1"/>
    <property type="match status" value="1"/>
</dbReference>
<dbReference type="Proteomes" id="UP000777438">
    <property type="component" value="Unassembled WGS sequence"/>
</dbReference>
<keyword evidence="4" id="KW-1185">Reference proteome</keyword>
<organism evidence="3 4">
    <name type="scientific">Thelonectria olida</name>
    <dbReference type="NCBI Taxonomy" id="1576542"/>
    <lineage>
        <taxon>Eukaryota</taxon>
        <taxon>Fungi</taxon>
        <taxon>Dikarya</taxon>
        <taxon>Ascomycota</taxon>
        <taxon>Pezizomycotina</taxon>
        <taxon>Sordariomycetes</taxon>
        <taxon>Hypocreomycetidae</taxon>
        <taxon>Hypocreales</taxon>
        <taxon>Nectriaceae</taxon>
        <taxon>Thelonectria</taxon>
    </lineage>
</organism>
<feature type="transmembrane region" description="Helical" evidence="2">
    <location>
        <begin position="57"/>
        <end position="77"/>
    </location>
</feature>
<gene>
    <name evidence="3" type="ORF">B0T10DRAFT_560066</name>
</gene>
<evidence type="ECO:0000256" key="2">
    <source>
        <dbReference type="SAM" id="Phobius"/>
    </source>
</evidence>
<feature type="transmembrane region" description="Helical" evidence="2">
    <location>
        <begin position="98"/>
        <end position="121"/>
    </location>
</feature>